<keyword evidence="1" id="KW-0472">Membrane</keyword>
<dbReference type="GeneID" id="42570768"/>
<accession>A0A6B8MBM7</accession>
<gene>
    <name evidence="2" type="ORF">F7D14_19535</name>
</gene>
<keyword evidence="1" id="KW-1133">Transmembrane helix</keyword>
<organism evidence="2 3">
    <name type="scientific">Methylocystis parvus</name>
    <dbReference type="NCBI Taxonomy" id="134"/>
    <lineage>
        <taxon>Bacteria</taxon>
        <taxon>Pseudomonadati</taxon>
        <taxon>Pseudomonadota</taxon>
        <taxon>Alphaproteobacteria</taxon>
        <taxon>Hyphomicrobiales</taxon>
        <taxon>Methylocystaceae</taxon>
        <taxon>Methylocystis</taxon>
    </lineage>
</organism>
<keyword evidence="2" id="KW-0614">Plasmid</keyword>
<protein>
    <recommendedName>
        <fullName evidence="4">MobE</fullName>
    </recommendedName>
</protein>
<dbReference type="RefSeq" id="WP_154420362.1">
    <property type="nucleotide sequence ID" value="NZ_CP044332.1"/>
</dbReference>
<evidence type="ECO:0000313" key="2">
    <source>
        <dbReference type="EMBL" id="QGM99805.1"/>
    </source>
</evidence>
<dbReference type="Proteomes" id="UP000422569">
    <property type="component" value="Plasmid unnamed1"/>
</dbReference>
<dbReference type="EMBL" id="CP044332">
    <property type="protein sequence ID" value="QGM99805.1"/>
    <property type="molecule type" value="Genomic_DNA"/>
</dbReference>
<evidence type="ECO:0008006" key="4">
    <source>
        <dbReference type="Google" id="ProtNLM"/>
    </source>
</evidence>
<dbReference type="AlphaFoldDB" id="A0A6B8MBM7"/>
<name>A0A6B8MBM7_9HYPH</name>
<sequence length="127" mass="13910">MLGRAATERERDQLRRVQAELGLKENDALWLVIFALQYYEGLYRQFPKAIAAEAQRVLLETRVAAEATIRAGAESAKADLAKAIATAARDVARDVARRQMMQWLIVGMLVGACLFSAGAYVGAHAGF</sequence>
<geneLocation type="plasmid" evidence="2">
    <name>unnamed1</name>
</geneLocation>
<feature type="transmembrane region" description="Helical" evidence="1">
    <location>
        <begin position="103"/>
        <end position="123"/>
    </location>
</feature>
<evidence type="ECO:0000313" key="3">
    <source>
        <dbReference type="Proteomes" id="UP000422569"/>
    </source>
</evidence>
<keyword evidence="1" id="KW-0812">Transmembrane</keyword>
<proteinExistence type="predicted"/>
<keyword evidence="3" id="KW-1185">Reference proteome</keyword>
<dbReference type="KEGG" id="mpar:F7D14_19535"/>
<evidence type="ECO:0000256" key="1">
    <source>
        <dbReference type="SAM" id="Phobius"/>
    </source>
</evidence>
<reference evidence="2 3" key="1">
    <citation type="submission" date="2019-09" db="EMBL/GenBank/DDBJ databases">
        <title>Isolation and complete genome sequencing of Methylocystis species.</title>
        <authorList>
            <person name="Rumah B.L."/>
            <person name="Stead C.E."/>
            <person name="Stevens B.C."/>
            <person name="Minton N.P."/>
            <person name="Grosse-Honebrink A."/>
            <person name="Zhang Y."/>
        </authorList>
    </citation>
    <scope>NUCLEOTIDE SEQUENCE [LARGE SCALE GENOMIC DNA]</scope>
    <source>
        <strain evidence="2 3">BRCS2</strain>
        <plasmid evidence="2 3">unnamed1</plasmid>
    </source>
</reference>